<gene>
    <name evidence="1" type="ORF">QF025_005282</name>
</gene>
<organism evidence="1 2">
    <name type="scientific">Paraburkholderia graminis</name>
    <dbReference type="NCBI Taxonomy" id="60548"/>
    <lineage>
        <taxon>Bacteria</taxon>
        <taxon>Pseudomonadati</taxon>
        <taxon>Pseudomonadota</taxon>
        <taxon>Betaproteobacteria</taxon>
        <taxon>Burkholderiales</taxon>
        <taxon>Burkholderiaceae</taxon>
        <taxon>Paraburkholderia</taxon>
    </lineage>
</organism>
<dbReference type="PROSITE" id="PS51257">
    <property type="entry name" value="PROKAR_LIPOPROTEIN"/>
    <property type="match status" value="1"/>
</dbReference>
<dbReference type="AlphaFoldDB" id="A0ABD5CMT4"/>
<dbReference type="EMBL" id="JAVIZN010000002">
    <property type="protein sequence ID" value="MDR6206562.1"/>
    <property type="molecule type" value="Genomic_DNA"/>
</dbReference>
<reference evidence="1 2" key="1">
    <citation type="submission" date="2023-08" db="EMBL/GenBank/DDBJ databases">
        <title>Genome sequencing of plant associated microbes to promote plant fitness in Sorghum bicolor and Oryza sativa.</title>
        <authorList>
            <person name="Coleman-Derr D."/>
        </authorList>
    </citation>
    <scope>NUCLEOTIDE SEQUENCE [LARGE SCALE GENOMIC DNA]</scope>
    <source>
        <strain evidence="1 2">SLBN-33</strain>
    </source>
</reference>
<comment type="caution">
    <text evidence="1">The sequence shown here is derived from an EMBL/GenBank/DDBJ whole genome shotgun (WGS) entry which is preliminary data.</text>
</comment>
<evidence type="ECO:0008006" key="3">
    <source>
        <dbReference type="Google" id="ProtNLM"/>
    </source>
</evidence>
<sequence length="208" mass="23515">MLSRKIRWSGYLACIVVGCVAVWGLLAMAQPVDEVVLTLGQPYEQVRTQSRSTLPPIQPNAAWGGYVLRPAKFRFADSRFGFTTPPAKFLNVGYDNHGNVWSVSLSPQVETLPLDESMAILTDLQNQFRRGGWKPFHSSTNRPIEDTQTARDAIRACHAPTTRWQADNKYQVSLNIRCFRTDDRPNDERYLITLDLSFPLLEDNAGDN</sequence>
<accession>A0ABD5CMT4</accession>
<protein>
    <recommendedName>
        <fullName evidence="3">Secreted protein</fullName>
    </recommendedName>
</protein>
<dbReference type="Proteomes" id="UP001245184">
    <property type="component" value="Unassembled WGS sequence"/>
</dbReference>
<proteinExistence type="predicted"/>
<evidence type="ECO:0000313" key="1">
    <source>
        <dbReference type="EMBL" id="MDR6206562.1"/>
    </source>
</evidence>
<evidence type="ECO:0000313" key="2">
    <source>
        <dbReference type="Proteomes" id="UP001245184"/>
    </source>
</evidence>
<name>A0ABD5CMT4_9BURK</name>